<reference evidence="2 3" key="1">
    <citation type="submission" date="2020-06" db="EMBL/GenBank/DDBJ databases">
        <title>Draft genome of Uliginosibacterium sp. IMCC34675.</title>
        <authorList>
            <person name="Song J."/>
        </authorList>
    </citation>
    <scope>NUCLEOTIDE SEQUENCE [LARGE SCALE GENOMIC DNA]</scope>
    <source>
        <strain evidence="2 3">IMCC34675</strain>
    </source>
</reference>
<comment type="caution">
    <text evidence="2">The sequence shown here is derived from an EMBL/GenBank/DDBJ whole genome shotgun (WGS) entry which is preliminary data.</text>
</comment>
<evidence type="ECO:0000313" key="2">
    <source>
        <dbReference type="EMBL" id="NSL56911.1"/>
    </source>
</evidence>
<dbReference type="Proteomes" id="UP000778523">
    <property type="component" value="Unassembled WGS sequence"/>
</dbReference>
<accession>A0ABX2IJA1</accession>
<dbReference type="SUPFAM" id="SSF53850">
    <property type="entry name" value="Periplasmic binding protein-like II"/>
    <property type="match status" value="1"/>
</dbReference>
<evidence type="ECO:0000256" key="1">
    <source>
        <dbReference type="SAM" id="SignalP"/>
    </source>
</evidence>
<protein>
    <submittedName>
        <fullName evidence="2">Transporter substrate-binding domain-containing protein</fullName>
    </submittedName>
</protein>
<evidence type="ECO:0000313" key="3">
    <source>
        <dbReference type="Proteomes" id="UP000778523"/>
    </source>
</evidence>
<proteinExistence type="predicted"/>
<gene>
    <name evidence="2" type="ORF">HJ583_017910</name>
</gene>
<dbReference type="RefSeq" id="WP_170023193.1">
    <property type="nucleotide sequence ID" value="NZ_JABCSC020000006.1"/>
</dbReference>
<feature type="signal peptide" evidence="1">
    <location>
        <begin position="1"/>
        <end position="22"/>
    </location>
</feature>
<dbReference type="Gene3D" id="3.40.190.10">
    <property type="entry name" value="Periplasmic binding protein-like II"/>
    <property type="match status" value="2"/>
</dbReference>
<organism evidence="2 3">
    <name type="scientific">Uliginosibacterium aquaticum</name>
    <dbReference type="NCBI Taxonomy" id="2731212"/>
    <lineage>
        <taxon>Bacteria</taxon>
        <taxon>Pseudomonadati</taxon>
        <taxon>Pseudomonadota</taxon>
        <taxon>Betaproteobacteria</taxon>
        <taxon>Rhodocyclales</taxon>
        <taxon>Zoogloeaceae</taxon>
        <taxon>Uliginosibacterium</taxon>
    </lineage>
</organism>
<feature type="chain" id="PRO_5045854374" evidence="1">
    <location>
        <begin position="23"/>
        <end position="259"/>
    </location>
</feature>
<keyword evidence="3" id="KW-1185">Reference proteome</keyword>
<dbReference type="EMBL" id="JABCSC020000006">
    <property type="protein sequence ID" value="NSL56911.1"/>
    <property type="molecule type" value="Genomic_DNA"/>
</dbReference>
<name>A0ABX2IJA1_9RHOO</name>
<sequence>MHPIPRYFVLAGLSLFALTAAAQESLRLCHNQDESFPWLLKRTPGVSQIMATEAAKALKIKLVLLPMPGAGCVEAVQQGRVDGAISIAFLPERLTSMVYPGPASGPADVQQRMYNNSVSLFHRKQDKLLWDGKKLQVSGVVGVRRGNFAAQSLQAMGIKVDSTSTSYVDLFKRLERGEIAAAVIETIDGSEMLRHTISLRSLIEMHPQPFEREAFYTVFSKVCASRKPQVVKDFWKQIQQLRTSPEFAGKVQYLVRNLD</sequence>
<keyword evidence="1" id="KW-0732">Signal</keyword>